<dbReference type="InterPro" id="IPR020941">
    <property type="entry name" value="SUFU-like_domain"/>
</dbReference>
<dbReference type="Pfam" id="PF05076">
    <property type="entry name" value="SUFU"/>
    <property type="match status" value="1"/>
</dbReference>
<dbReference type="PANTHER" id="PTHR10928">
    <property type="entry name" value="SUPPRESSOR OF FUSED"/>
    <property type="match status" value="1"/>
</dbReference>
<dbReference type="GO" id="GO:0005737">
    <property type="term" value="C:cytoplasm"/>
    <property type="evidence" value="ECO:0007669"/>
    <property type="project" value="UniProtKB-SubCell"/>
</dbReference>
<dbReference type="Proteomes" id="UP000549394">
    <property type="component" value="Unassembled WGS sequence"/>
</dbReference>
<dbReference type="InterPro" id="IPR007768">
    <property type="entry name" value="Suppressor_of_fused"/>
</dbReference>
<evidence type="ECO:0000313" key="6">
    <source>
        <dbReference type="Proteomes" id="UP000549394"/>
    </source>
</evidence>
<keyword evidence="1" id="KW-0539">Nucleus</keyword>
<dbReference type="GO" id="GO:0005634">
    <property type="term" value="C:nucleus"/>
    <property type="evidence" value="ECO:0007669"/>
    <property type="project" value="UniProtKB-SubCell"/>
</dbReference>
<feature type="domain" description="Suppressor of fused-like" evidence="3">
    <location>
        <begin position="54"/>
        <end position="230"/>
    </location>
</feature>
<comment type="caution">
    <text evidence="5">The sequence shown here is derived from an EMBL/GenBank/DDBJ whole genome shotgun (WGS) entry which is preliminary data.</text>
</comment>
<feature type="region of interest" description="Disordered" evidence="2">
    <location>
        <begin position="320"/>
        <end position="341"/>
    </location>
</feature>
<organism evidence="5 6">
    <name type="scientific">Dimorphilus gyrociliatus</name>
    <dbReference type="NCBI Taxonomy" id="2664684"/>
    <lineage>
        <taxon>Eukaryota</taxon>
        <taxon>Metazoa</taxon>
        <taxon>Spiralia</taxon>
        <taxon>Lophotrochozoa</taxon>
        <taxon>Annelida</taxon>
        <taxon>Polychaeta</taxon>
        <taxon>Polychaeta incertae sedis</taxon>
        <taxon>Dinophilidae</taxon>
        <taxon>Dimorphilus</taxon>
    </lineage>
</organism>
<dbReference type="PIRSF" id="PIRSF011844">
    <property type="entry name" value="Suppressor_of_fused_protein"/>
    <property type="match status" value="1"/>
</dbReference>
<evidence type="ECO:0000313" key="5">
    <source>
        <dbReference type="EMBL" id="CAD5118780.1"/>
    </source>
</evidence>
<protein>
    <recommendedName>
        <fullName evidence="1">Suppressor of fused homolog</fullName>
    </recommendedName>
</protein>
<dbReference type="InterPro" id="IPR037181">
    <property type="entry name" value="SUFU_N"/>
</dbReference>
<keyword evidence="6" id="KW-1185">Reference proteome</keyword>
<accession>A0A7I8VR34</accession>
<evidence type="ECO:0000256" key="1">
    <source>
        <dbReference type="PIRNR" id="PIRNR011844"/>
    </source>
</evidence>
<dbReference type="OrthoDB" id="10038834at2759"/>
<dbReference type="SUPFAM" id="SSF103359">
    <property type="entry name" value="Suppressor of Fused, N-terminal domain"/>
    <property type="match status" value="1"/>
</dbReference>
<evidence type="ECO:0000259" key="4">
    <source>
        <dbReference type="Pfam" id="PF12470"/>
    </source>
</evidence>
<reference evidence="5 6" key="1">
    <citation type="submission" date="2020-08" db="EMBL/GenBank/DDBJ databases">
        <authorList>
            <person name="Hejnol A."/>
        </authorList>
    </citation>
    <scope>NUCLEOTIDE SEQUENCE [LARGE SCALE GENOMIC DNA]</scope>
</reference>
<keyword evidence="1" id="KW-0963">Cytoplasm</keyword>
<dbReference type="EMBL" id="CAJFCJ010000009">
    <property type="protein sequence ID" value="CAD5118780.1"/>
    <property type="molecule type" value="Genomic_DNA"/>
</dbReference>
<dbReference type="InterPro" id="IPR016591">
    <property type="entry name" value="Suppressor_of_fused_euk"/>
</dbReference>
<dbReference type="PANTHER" id="PTHR10928:SF2">
    <property type="entry name" value="SUPPRESSOR OF FUSED HOMOLOG"/>
    <property type="match status" value="1"/>
</dbReference>
<dbReference type="InterPro" id="IPR038489">
    <property type="entry name" value="SUFU_C_sf"/>
</dbReference>
<feature type="region of interest" description="Disordered" evidence="2">
    <location>
        <begin position="1"/>
        <end position="23"/>
    </location>
</feature>
<feature type="compositionally biased region" description="Polar residues" evidence="2">
    <location>
        <begin position="1"/>
        <end position="14"/>
    </location>
</feature>
<dbReference type="Gene3D" id="3.30.1360.230">
    <property type="entry name" value="Sufu, C-terminal domain"/>
    <property type="match status" value="1"/>
</dbReference>
<dbReference type="AlphaFoldDB" id="A0A7I8VR34"/>
<comment type="similarity">
    <text evidence="1">Belongs to the SUFU family.</text>
</comment>
<gene>
    <name evidence="5" type="ORF">DGYR_LOCUS7102</name>
</gene>
<proteinExistence type="inferred from homology"/>
<comment type="subcellular location">
    <subcellularLocation>
        <location evidence="1">Cytoplasm</location>
    </subcellularLocation>
    <subcellularLocation>
        <location evidence="1">Nucleus</location>
    </subcellularLocation>
</comment>
<sequence>MATKEITAQISTKQSSTPSTPSGIAGIYNECKRIYPEQTNPLQVSALIKFWLGGPDPLDYVSMYVNDGNEADGIPPHWHYVSFGLSDLHGDGRLHERSNGDGLSGYGFELTFRLRREPDQTTPPTWPATLMQTLSRYVFQTQNTLCVGDHIPWNVPLDRSESRIQHMLMAPDAQLKPITTDFGSLSFVQIVGICFEELKAAQQWNGNGVLELLKSVNLPGGPWLITDMRRGESLFELDPSTQEKVDLGIEKDGSNLGGVSSKCFWDERDCCIYEDFVRDCKTQLPCESGRKDFSSEIDKNVISERDSLQIKETLKRGLINTKPTLPPIKSRSRNPSNEKDAPQELLQTRFLESVHISLNAESAYLLPLVLRGRIKHGRHFTFKSIMNDSAITFVSRDVEGAEVTDRKPYACKGQWLQVLISEELSQAMLSDLEESDQVNSLPLTYKWPEHHFSLTTVPDDI</sequence>
<dbReference type="Pfam" id="PF12470">
    <property type="entry name" value="SUFU_C"/>
    <property type="match status" value="1"/>
</dbReference>
<name>A0A7I8VR34_9ANNE</name>
<evidence type="ECO:0000256" key="2">
    <source>
        <dbReference type="SAM" id="MobiDB-lite"/>
    </source>
</evidence>
<dbReference type="InterPro" id="IPR024314">
    <property type="entry name" value="SUFU_C"/>
</dbReference>
<feature type="domain" description="Suppressor of fused C-terminal" evidence="4">
    <location>
        <begin position="243"/>
        <end position="455"/>
    </location>
</feature>
<evidence type="ECO:0000259" key="3">
    <source>
        <dbReference type="Pfam" id="PF05076"/>
    </source>
</evidence>